<sequence length="237" mass="26635">MPSTSAPRRRRRNDDWAWDSATRRRVRPRTGYVPRGPRRNKLPSLQVDQDVYAAATAIDVNTHGADVSLLTNFLRGTSEDARHTNETILYKLSLDLYIMVDDVHQVYSGKSVCCCWLVYDAQPTGALPDGSSIFSYNADLLSQPAVWKVGREVCHRFVVKRRWVFTLETNGCKAGTLFTNTAGTMGIPPCNRSIYFHKFCKRLGVRTEWKNSSGGTIGDIKTGAFVSCVCTWQRHGP</sequence>
<dbReference type="KEGG" id="vg:18938108"/>
<evidence type="ECO:0000256" key="7">
    <source>
        <dbReference type="ARBA" id="ARBA00022561"/>
    </source>
</evidence>
<evidence type="ECO:0000256" key="13">
    <source>
        <dbReference type="ARBA" id="ARBA00031336"/>
    </source>
</evidence>
<dbReference type="EMBL" id="KJ437671">
    <property type="protein sequence ID" value="AHM88322.1"/>
    <property type="molecule type" value="Genomic_DNA"/>
</dbReference>
<comment type="similarity">
    <text evidence="3 15">Belongs to the geminiviridae capsid protein family.</text>
</comment>
<evidence type="ECO:0000256" key="9">
    <source>
        <dbReference type="ARBA" id="ARBA00022844"/>
    </source>
</evidence>
<dbReference type="GeneID" id="18938108"/>
<dbReference type="GO" id="GO:0075732">
    <property type="term" value="P:viral penetration into host nucleus"/>
    <property type="evidence" value="ECO:0007669"/>
    <property type="project" value="UniProtKB-KW"/>
</dbReference>
<evidence type="ECO:0000256" key="11">
    <source>
        <dbReference type="ARBA" id="ARBA00023296"/>
    </source>
</evidence>
<comment type="subunit">
    <text evidence="14 15">Homomultimer. Interacts with the movement protein. Binds to single-stranded and double-stranded viral DNA.</text>
</comment>
<evidence type="ECO:0000256" key="3">
    <source>
        <dbReference type="ARBA" id="ARBA00005468"/>
    </source>
</evidence>
<comment type="function">
    <text evidence="12">Encapsidates the viral genome into characteristic twinned ('geminate') particles. Binds the genomic viral ssDNA and shuttles it into and out of the cell nucleus. Plays a role in protection of the genome from degradation, virus acquisition and transmission by insect vectors, infectivity, and systemic movement. The CP of monopartite geminiviruses is absolutely essential for virus movement.</text>
</comment>
<dbReference type="InterPro" id="IPR000263">
    <property type="entry name" value="GV_A/BR1_coat"/>
</dbReference>
<evidence type="ECO:0000313" key="17">
    <source>
        <dbReference type="Proteomes" id="UP000202377"/>
    </source>
</evidence>
<keyword evidence="6 15" id="KW-1163">Viral penetration into host nucleus</keyword>
<dbReference type="GO" id="GO:0042025">
    <property type="term" value="C:host cell nucleus"/>
    <property type="evidence" value="ECO:0007669"/>
    <property type="project" value="UniProtKB-SubCell"/>
</dbReference>
<evidence type="ECO:0000256" key="2">
    <source>
        <dbReference type="ARBA" id="ARBA00004328"/>
    </source>
</evidence>
<evidence type="ECO:0000256" key="1">
    <source>
        <dbReference type="ARBA" id="ARBA00004147"/>
    </source>
</evidence>
<evidence type="ECO:0000256" key="14">
    <source>
        <dbReference type="ARBA" id="ARBA00046791"/>
    </source>
</evidence>
<accession>X2EZP9</accession>
<keyword evidence="11 15" id="KW-1160">Virus entry into host cell</keyword>
<evidence type="ECO:0000256" key="4">
    <source>
        <dbReference type="ARBA" id="ARBA00018091"/>
    </source>
</evidence>
<dbReference type="Proteomes" id="UP000202377">
    <property type="component" value="Segment"/>
</dbReference>
<keyword evidence="9 15" id="KW-0946">Virion</keyword>
<keyword evidence="17" id="KW-1185">Reference proteome</keyword>
<dbReference type="PRINTS" id="PR00226">
    <property type="entry name" value="GEMCOATMSV"/>
</dbReference>
<dbReference type="GO" id="GO:0046718">
    <property type="term" value="P:symbiont entry into host cell"/>
    <property type="evidence" value="ECO:0007669"/>
    <property type="project" value="UniProtKB-KW"/>
</dbReference>
<dbReference type="InterPro" id="IPR000143">
    <property type="entry name" value="Gemcoat_MSV"/>
</dbReference>
<dbReference type="InterPro" id="IPR029053">
    <property type="entry name" value="Viral_coat"/>
</dbReference>
<protein>
    <recommendedName>
        <fullName evidence="4 15">Capsid protein</fullName>
    </recommendedName>
    <alternativeName>
        <fullName evidence="13 15">Coat protein</fullName>
    </alternativeName>
</protein>
<dbReference type="RefSeq" id="YP_009021762.1">
    <property type="nucleotide sequence ID" value="NC_023864.1"/>
</dbReference>
<keyword evidence="5 15" id="KW-1140">T=1 icosahedral capsid protein</keyword>
<dbReference type="PRINTS" id="PR00223">
    <property type="entry name" value="GEMCOATARBR1"/>
</dbReference>
<keyword evidence="7 15" id="KW-0167">Capsid protein</keyword>
<evidence type="ECO:0000256" key="8">
    <source>
        <dbReference type="ARBA" id="ARBA00022562"/>
    </source>
</evidence>
<name>X2EZP9_9GEMI</name>
<keyword evidence="10 15" id="KW-0238">DNA-binding</keyword>
<keyword evidence="8 15" id="KW-1048">Host nucleus</keyword>
<reference evidence="16 17" key="1">
    <citation type="journal article" date="2014" name="Arch. Virol.">
        <title>A high degree of African streak virus diversity within Nigerian maize fields includes a new mastrevirus from Axonopus compressus.</title>
        <authorList>
            <person name="Oluwafemi S."/>
            <person name="Kraberger S."/>
            <person name="Shepherd D.N."/>
            <person name="Martin D.P."/>
            <person name="Varsani A."/>
        </authorList>
    </citation>
    <scope>NUCLEOTIDE SEQUENCE [LARGE SCALE GENOMIC DNA]</scope>
    <source>
        <strain evidence="16">ACSV_NG_g84_oba_2007</strain>
    </source>
</reference>
<proteinExistence type="inferred from homology"/>
<comment type="function">
    <text evidence="15">Encapsidates the viral genome into characteristic twinned ('geminate') particles. Plays a role in protection of the genome from degradation, virus acquisition and transmission by insect vectors, infectivity, and systemic movement. The CP of monopartite geminiviruses is absolutely essential for virus movement.</text>
</comment>
<evidence type="ECO:0000256" key="6">
    <source>
        <dbReference type="ARBA" id="ARBA00022524"/>
    </source>
</evidence>
<dbReference type="Pfam" id="PF00844">
    <property type="entry name" value="Gemini_coat"/>
    <property type="match status" value="1"/>
</dbReference>
<dbReference type="Gene3D" id="2.60.120.20">
    <property type="match status" value="1"/>
</dbReference>
<evidence type="ECO:0000256" key="10">
    <source>
        <dbReference type="ARBA" id="ARBA00023125"/>
    </source>
</evidence>
<evidence type="ECO:0000256" key="12">
    <source>
        <dbReference type="ARBA" id="ARBA00025657"/>
    </source>
</evidence>
<dbReference type="GO" id="GO:0005198">
    <property type="term" value="F:structural molecule activity"/>
    <property type="evidence" value="ECO:0007669"/>
    <property type="project" value="InterPro"/>
</dbReference>
<comment type="function">
    <text evidence="15">Binds the genomic viral ssDNA and shuttles it into and out of the cell nucleus.</text>
</comment>
<evidence type="ECO:0000256" key="5">
    <source>
        <dbReference type="ARBA" id="ARBA00022431"/>
    </source>
</evidence>
<dbReference type="GO" id="GO:0043657">
    <property type="term" value="C:host cell"/>
    <property type="evidence" value="ECO:0007669"/>
    <property type="project" value="GOC"/>
</dbReference>
<comment type="subcellular location">
    <subcellularLocation>
        <location evidence="1 15">Host nucleus</location>
    </subcellularLocation>
    <subcellularLocation>
        <location evidence="2 15">Virion</location>
    </subcellularLocation>
</comment>
<dbReference type="GO" id="GO:0003677">
    <property type="term" value="F:DNA binding"/>
    <property type="evidence" value="ECO:0007669"/>
    <property type="project" value="UniProtKB-KW"/>
</dbReference>
<dbReference type="GO" id="GO:0039615">
    <property type="term" value="C:T=1 icosahedral viral capsid"/>
    <property type="evidence" value="ECO:0007669"/>
    <property type="project" value="UniProtKB-KW"/>
</dbReference>
<dbReference type="OrthoDB" id="17486at10239"/>
<evidence type="ECO:0000313" key="16">
    <source>
        <dbReference type="EMBL" id="AHM88322.1"/>
    </source>
</evidence>
<evidence type="ECO:0000256" key="15">
    <source>
        <dbReference type="RuleBase" id="RU363025"/>
    </source>
</evidence>
<organism evidence="16 17">
    <name type="scientific">Axonopus compressus streak virus</name>
    <dbReference type="NCBI Taxonomy" id="1476487"/>
    <lineage>
        <taxon>Viruses</taxon>
        <taxon>Monodnaviria</taxon>
        <taxon>Shotokuvirae</taxon>
        <taxon>Cressdnaviricota</taxon>
        <taxon>Repensiviricetes</taxon>
        <taxon>Geplafuvirales</taxon>
        <taxon>Geminiviridae</taxon>
        <taxon>Mastrevirus</taxon>
        <taxon>Mastrevirus axonopi</taxon>
    </lineage>
</organism>